<dbReference type="Pfam" id="PF00078">
    <property type="entry name" value="RVT_1"/>
    <property type="match status" value="1"/>
</dbReference>
<dbReference type="InterPro" id="IPR043128">
    <property type="entry name" value="Rev_trsase/Diguanyl_cyclase"/>
</dbReference>
<accession>A0A2I0A3X8</accession>
<evidence type="ECO:0000256" key="5">
    <source>
        <dbReference type="ARBA" id="ARBA00023136"/>
    </source>
</evidence>
<dbReference type="GO" id="GO:0016020">
    <property type="term" value="C:membrane"/>
    <property type="evidence" value="ECO:0007669"/>
    <property type="project" value="UniProtKB-SubCell"/>
</dbReference>
<dbReference type="AlphaFoldDB" id="A0A2I0A3X8"/>
<dbReference type="Gene3D" id="3.30.70.270">
    <property type="match status" value="1"/>
</dbReference>
<dbReference type="PANTHER" id="PTHR46238">
    <property type="entry name" value="REVERSE TRANSCRIPTASE DOMAIN-CONTAINING PROTEIN"/>
    <property type="match status" value="1"/>
</dbReference>
<dbReference type="InterPro" id="IPR007941">
    <property type="entry name" value="DUF726"/>
</dbReference>
<proteinExistence type="inferred from homology"/>
<evidence type="ECO:0000313" key="7">
    <source>
        <dbReference type="EMBL" id="PKA50244.1"/>
    </source>
</evidence>
<dbReference type="SUPFAM" id="SSF53474">
    <property type="entry name" value="alpha/beta-Hydrolases"/>
    <property type="match status" value="1"/>
</dbReference>
<evidence type="ECO:0000256" key="3">
    <source>
        <dbReference type="ARBA" id="ARBA00022692"/>
    </source>
</evidence>
<keyword evidence="3" id="KW-0812">Transmembrane</keyword>
<dbReference type="InterPro" id="IPR029058">
    <property type="entry name" value="AB_hydrolase_fold"/>
</dbReference>
<name>A0A2I0A3X8_9ASPA</name>
<dbReference type="InterPro" id="IPR000477">
    <property type="entry name" value="RT_dom"/>
</dbReference>
<dbReference type="PROSITE" id="PS50878">
    <property type="entry name" value="RT_POL"/>
    <property type="match status" value="1"/>
</dbReference>
<organism evidence="7 8">
    <name type="scientific">Apostasia shenzhenica</name>
    <dbReference type="NCBI Taxonomy" id="1088818"/>
    <lineage>
        <taxon>Eukaryota</taxon>
        <taxon>Viridiplantae</taxon>
        <taxon>Streptophyta</taxon>
        <taxon>Embryophyta</taxon>
        <taxon>Tracheophyta</taxon>
        <taxon>Spermatophyta</taxon>
        <taxon>Magnoliopsida</taxon>
        <taxon>Liliopsida</taxon>
        <taxon>Asparagales</taxon>
        <taxon>Orchidaceae</taxon>
        <taxon>Apostasioideae</taxon>
        <taxon>Apostasia</taxon>
    </lineage>
</organism>
<keyword evidence="4" id="KW-1133">Transmembrane helix</keyword>
<comment type="subcellular location">
    <subcellularLocation>
        <location evidence="1">Membrane</location>
        <topology evidence="1">Multi-pass membrane protein</topology>
    </subcellularLocation>
</comment>
<gene>
    <name evidence="7" type="ORF">AXF42_Ash017838</name>
</gene>
<feature type="domain" description="Reverse transcriptase" evidence="6">
    <location>
        <begin position="1"/>
        <end position="304"/>
    </location>
</feature>
<sequence length="609" mass="68642">MGAIRIRQPLPSILVHNTTRHSLTGGRMGFLRDMIKEEAMTSVLSTLATAIAWPAALVPTTNFMDGKWSIATDRADDAGKLLAEAPVTLVGFSLGARVIFKCLQQLARSKENEGLVERVILLGGPISLVGENWGQARESKWDAGKRNDDLFSREVLWRVLEKKKICTAYIQVIKDMYEGAVTSVRTQGGLTKDFPITVGLHQGSALSPYLFALIMEGMTGHIQDEVPWCMLFADDIVLIEKTKEGAKAKLELWRNALESKGLHLSRSKTEYMECTFSQERNTYIEIGDQIVKKSERFRYLGSIIQNDGEIVNNVISRIQAGWVKWRNASGVLCDRKIPSKIKGKFYKTVVRPAMIYDAECWPAKKKHTNKINVAEMRMLRWMCGYTRKDRMRNEYIRKKVGVAPIEDKLRKSRLRWFGHLNRRPIEAPVRKIELLDFAHVQRGRGRPKKTWQETIRSDLSYLNLDKNLMVAGRFVNVYSTNDWVLGLAFRASLLSRGLAGIQPVDIPGIENVVKRYLKASVYTLGMSGQPLLLLLLRYGTEVTHAILPGKARTTFNKRVPVPETDTDVTGGSPLTSAVVTIHDLLGKGGYDRLSDIQSTNQIRVRLTSI</sequence>
<dbReference type="Pfam" id="PF05277">
    <property type="entry name" value="DUF726"/>
    <property type="match status" value="2"/>
</dbReference>
<evidence type="ECO:0000256" key="1">
    <source>
        <dbReference type="ARBA" id="ARBA00004141"/>
    </source>
</evidence>
<protein>
    <recommendedName>
        <fullName evidence="6">Reverse transcriptase domain-containing protein</fullName>
    </recommendedName>
</protein>
<dbReference type="PANTHER" id="PTHR46238:SF8">
    <property type="entry name" value="ENDONUCLEASE_EXONUCLEASE_PHOSPHATASE DOMAIN-CONTAINING PROTEIN"/>
    <property type="match status" value="1"/>
</dbReference>
<dbReference type="OrthoDB" id="769866at2759"/>
<dbReference type="InterPro" id="IPR043502">
    <property type="entry name" value="DNA/RNA_pol_sf"/>
</dbReference>
<evidence type="ECO:0000256" key="4">
    <source>
        <dbReference type="ARBA" id="ARBA00022989"/>
    </source>
</evidence>
<keyword evidence="8" id="KW-1185">Reference proteome</keyword>
<evidence type="ECO:0000313" key="8">
    <source>
        <dbReference type="Proteomes" id="UP000236161"/>
    </source>
</evidence>
<dbReference type="Proteomes" id="UP000236161">
    <property type="component" value="Unassembled WGS sequence"/>
</dbReference>
<dbReference type="EMBL" id="KZ452027">
    <property type="protein sequence ID" value="PKA50244.1"/>
    <property type="molecule type" value="Genomic_DNA"/>
</dbReference>
<comment type="similarity">
    <text evidence="2">Belongs to the TMCO4 family.</text>
</comment>
<keyword evidence="5" id="KW-0472">Membrane</keyword>
<evidence type="ECO:0000256" key="2">
    <source>
        <dbReference type="ARBA" id="ARBA00009824"/>
    </source>
</evidence>
<evidence type="ECO:0000259" key="6">
    <source>
        <dbReference type="PROSITE" id="PS50878"/>
    </source>
</evidence>
<reference evidence="7 8" key="1">
    <citation type="journal article" date="2017" name="Nature">
        <title>The Apostasia genome and the evolution of orchids.</title>
        <authorList>
            <person name="Zhang G.Q."/>
            <person name="Liu K.W."/>
            <person name="Li Z."/>
            <person name="Lohaus R."/>
            <person name="Hsiao Y.Y."/>
            <person name="Niu S.C."/>
            <person name="Wang J.Y."/>
            <person name="Lin Y.C."/>
            <person name="Xu Q."/>
            <person name="Chen L.J."/>
            <person name="Yoshida K."/>
            <person name="Fujiwara S."/>
            <person name="Wang Z.W."/>
            <person name="Zhang Y.Q."/>
            <person name="Mitsuda N."/>
            <person name="Wang M."/>
            <person name="Liu G.H."/>
            <person name="Pecoraro L."/>
            <person name="Huang H.X."/>
            <person name="Xiao X.J."/>
            <person name="Lin M."/>
            <person name="Wu X.Y."/>
            <person name="Wu W.L."/>
            <person name="Chen Y.Y."/>
            <person name="Chang S.B."/>
            <person name="Sakamoto S."/>
            <person name="Ohme-Takagi M."/>
            <person name="Yagi M."/>
            <person name="Zeng S.J."/>
            <person name="Shen C.Y."/>
            <person name="Yeh C.M."/>
            <person name="Luo Y.B."/>
            <person name="Tsai W.C."/>
            <person name="Van de Peer Y."/>
            <person name="Liu Z.J."/>
        </authorList>
    </citation>
    <scope>NUCLEOTIDE SEQUENCE [LARGE SCALE GENOMIC DNA]</scope>
    <source>
        <strain evidence="8">cv. Shenzhen</strain>
        <tissue evidence="7">Stem</tissue>
    </source>
</reference>
<dbReference type="SUPFAM" id="SSF56672">
    <property type="entry name" value="DNA/RNA polymerases"/>
    <property type="match status" value="1"/>
</dbReference>